<keyword evidence="4" id="KW-0677">Repeat</keyword>
<dbReference type="Gene3D" id="4.10.400.10">
    <property type="entry name" value="Low-density Lipoprotein Receptor"/>
    <property type="match status" value="4"/>
</dbReference>
<evidence type="ECO:0000256" key="3">
    <source>
        <dbReference type="ARBA" id="ARBA00022692"/>
    </source>
</evidence>
<dbReference type="SMART" id="SM00192">
    <property type="entry name" value="LDLa"/>
    <property type="match status" value="4"/>
</dbReference>
<dbReference type="GO" id="GO:0005886">
    <property type="term" value="C:plasma membrane"/>
    <property type="evidence" value="ECO:0007669"/>
    <property type="project" value="TreeGrafter"/>
</dbReference>
<keyword evidence="3" id="KW-0812">Transmembrane</keyword>
<dbReference type="PANTHER" id="PTHR24270:SF62">
    <property type="entry name" value="LOW-DENSITY LIPOPROTEIN RECEPTOR-RELATED PROTEIN 2"/>
    <property type="match status" value="1"/>
</dbReference>
<evidence type="ECO:0000256" key="7">
    <source>
        <dbReference type="ARBA" id="ARBA00023157"/>
    </source>
</evidence>
<evidence type="ECO:0000256" key="6">
    <source>
        <dbReference type="ARBA" id="ARBA00023136"/>
    </source>
</evidence>
<dbReference type="STRING" id="8078.ENSFHEP00000027989"/>
<accession>A0A3Q2QLE2</accession>
<comment type="caution">
    <text evidence="8">Lacks conserved residue(s) required for the propagation of feature annotation.</text>
</comment>
<dbReference type="Ensembl" id="ENSFHET00000031216.1">
    <property type="protein sequence ID" value="ENSFHEP00000027989.1"/>
    <property type="gene ID" value="ENSFHEG00000011812.1"/>
</dbReference>
<organism evidence="9 10">
    <name type="scientific">Fundulus heteroclitus</name>
    <name type="common">Killifish</name>
    <name type="synonym">Mummichog</name>
    <dbReference type="NCBI Taxonomy" id="8078"/>
    <lineage>
        <taxon>Eukaryota</taxon>
        <taxon>Metazoa</taxon>
        <taxon>Chordata</taxon>
        <taxon>Craniata</taxon>
        <taxon>Vertebrata</taxon>
        <taxon>Euteleostomi</taxon>
        <taxon>Actinopterygii</taxon>
        <taxon>Neopterygii</taxon>
        <taxon>Teleostei</taxon>
        <taxon>Neoteleostei</taxon>
        <taxon>Acanthomorphata</taxon>
        <taxon>Ovalentaria</taxon>
        <taxon>Atherinomorphae</taxon>
        <taxon>Cyprinodontiformes</taxon>
        <taxon>Fundulidae</taxon>
        <taxon>Fundulus</taxon>
    </lineage>
</organism>
<comment type="subcellular location">
    <subcellularLocation>
        <location evidence="2">Endomembrane system</location>
    </subcellularLocation>
    <subcellularLocation>
        <location evidence="1">Membrane</location>
        <topology evidence="1">Single-pass membrane protein</topology>
    </subcellularLocation>
</comment>
<dbReference type="PROSITE" id="PS01209">
    <property type="entry name" value="LDLRA_1"/>
    <property type="match status" value="2"/>
</dbReference>
<keyword evidence="6" id="KW-0472">Membrane</keyword>
<dbReference type="Pfam" id="PF00057">
    <property type="entry name" value="Ldl_recept_a"/>
    <property type="match status" value="3"/>
</dbReference>
<dbReference type="PANTHER" id="PTHR24270">
    <property type="entry name" value="LOW-DENSITY LIPOPROTEIN RECEPTOR-RELATED"/>
    <property type="match status" value="1"/>
</dbReference>
<reference evidence="9" key="1">
    <citation type="submission" date="2025-08" db="UniProtKB">
        <authorList>
            <consortium name="Ensembl"/>
        </authorList>
    </citation>
    <scope>IDENTIFICATION</scope>
</reference>
<evidence type="ECO:0000256" key="5">
    <source>
        <dbReference type="ARBA" id="ARBA00022989"/>
    </source>
</evidence>
<dbReference type="PROSITE" id="PS50068">
    <property type="entry name" value="LDLRA_2"/>
    <property type="match status" value="3"/>
</dbReference>
<keyword evidence="10" id="KW-1185">Reference proteome</keyword>
<name>A0A3Q2QLE2_FUNHE</name>
<dbReference type="InterPro" id="IPR023415">
    <property type="entry name" value="LDLR_class-A_CS"/>
</dbReference>
<dbReference type="PRINTS" id="PR00261">
    <property type="entry name" value="LDLRECEPTOR"/>
</dbReference>
<dbReference type="SUPFAM" id="SSF57424">
    <property type="entry name" value="LDL receptor-like module"/>
    <property type="match status" value="4"/>
</dbReference>
<dbReference type="GO" id="GO:0012505">
    <property type="term" value="C:endomembrane system"/>
    <property type="evidence" value="ECO:0007669"/>
    <property type="project" value="UniProtKB-SubCell"/>
</dbReference>
<dbReference type="Proteomes" id="UP000265000">
    <property type="component" value="Unplaced"/>
</dbReference>
<keyword evidence="7 8" id="KW-1015">Disulfide bond</keyword>
<dbReference type="InterPro" id="IPR050685">
    <property type="entry name" value="LDLR"/>
</dbReference>
<dbReference type="AlphaFoldDB" id="A0A3Q2QLE2"/>
<evidence type="ECO:0000256" key="1">
    <source>
        <dbReference type="ARBA" id="ARBA00004167"/>
    </source>
</evidence>
<sequence>VHLYASNKHRCVTARETVLMAMTRNVWRDVLLKAKTQIKVCDGHSQCADGSDEVDCPNAEVAPETPKVLKCRYGSRPCRDQTGCIFLSHVCDGEADCRDGSDEEGCGKYYPEAGFTINMSNYSDFLCKDRRSCVSRSLVCDGRSHCYDGSDEADCPTVTAPPFQRNQLKCRMGSRPCNDGKECVLFSHVCDGEMDCMDGSDEEGCQETCKEG</sequence>
<evidence type="ECO:0000256" key="2">
    <source>
        <dbReference type="ARBA" id="ARBA00004308"/>
    </source>
</evidence>
<reference evidence="9" key="2">
    <citation type="submission" date="2025-09" db="UniProtKB">
        <authorList>
            <consortium name="Ensembl"/>
        </authorList>
    </citation>
    <scope>IDENTIFICATION</scope>
</reference>
<evidence type="ECO:0000256" key="8">
    <source>
        <dbReference type="PROSITE-ProRule" id="PRU00124"/>
    </source>
</evidence>
<keyword evidence="5" id="KW-1133">Transmembrane helix</keyword>
<dbReference type="CDD" id="cd00112">
    <property type="entry name" value="LDLa"/>
    <property type="match status" value="3"/>
</dbReference>
<feature type="disulfide bond" evidence="8">
    <location>
        <begin position="91"/>
        <end position="106"/>
    </location>
</feature>
<dbReference type="GeneTree" id="ENSGT00940000162544"/>
<protein>
    <submittedName>
        <fullName evidence="9">Uncharacterized protein</fullName>
    </submittedName>
</protein>
<feature type="disulfide bond" evidence="8">
    <location>
        <begin position="190"/>
        <end position="205"/>
    </location>
</feature>
<proteinExistence type="predicted"/>
<feature type="disulfide bond" evidence="8">
    <location>
        <begin position="140"/>
        <end position="155"/>
    </location>
</feature>
<evidence type="ECO:0000313" key="9">
    <source>
        <dbReference type="Ensembl" id="ENSFHEP00000027989.1"/>
    </source>
</evidence>
<dbReference type="GO" id="GO:0016192">
    <property type="term" value="P:vesicle-mediated transport"/>
    <property type="evidence" value="ECO:0007669"/>
    <property type="project" value="UniProtKB-ARBA"/>
</dbReference>
<evidence type="ECO:0000256" key="4">
    <source>
        <dbReference type="ARBA" id="ARBA00022737"/>
    </source>
</evidence>
<dbReference type="InterPro" id="IPR002172">
    <property type="entry name" value="LDrepeatLR_classA_rpt"/>
</dbReference>
<dbReference type="InterPro" id="IPR036055">
    <property type="entry name" value="LDL_receptor-like_sf"/>
</dbReference>
<evidence type="ECO:0000313" key="10">
    <source>
        <dbReference type="Proteomes" id="UP000265000"/>
    </source>
</evidence>